<dbReference type="InterPro" id="IPR024064">
    <property type="entry name" value="FdhE-like_sf"/>
</dbReference>
<dbReference type="RefSeq" id="WP_182529649.1">
    <property type="nucleotide sequence ID" value="NZ_JACGXL010000001.1"/>
</dbReference>
<comment type="function">
    <text evidence="2">Necessary for formate dehydrogenase activity.</text>
</comment>
<dbReference type="GO" id="GO:0005829">
    <property type="term" value="C:cytosol"/>
    <property type="evidence" value="ECO:0007669"/>
    <property type="project" value="TreeGrafter"/>
</dbReference>
<dbReference type="InterPro" id="IPR056796">
    <property type="entry name" value="FdhE_C"/>
</dbReference>
<dbReference type="NCBIfam" id="TIGR01562">
    <property type="entry name" value="FdhE"/>
    <property type="match status" value="1"/>
</dbReference>
<dbReference type="PANTHER" id="PTHR37689">
    <property type="entry name" value="PROTEIN FDHE"/>
    <property type="match status" value="1"/>
</dbReference>
<comment type="subcellular location">
    <subcellularLocation>
        <location evidence="2">Cytoplasm</location>
    </subcellularLocation>
</comment>
<feature type="domain" description="FdhE N-terminal" evidence="3">
    <location>
        <begin position="20"/>
        <end position="179"/>
    </location>
</feature>
<evidence type="ECO:0000256" key="2">
    <source>
        <dbReference type="HAMAP-Rule" id="MF_00611"/>
    </source>
</evidence>
<dbReference type="GO" id="GO:0051604">
    <property type="term" value="P:protein maturation"/>
    <property type="evidence" value="ECO:0007669"/>
    <property type="project" value="TreeGrafter"/>
</dbReference>
<proteinExistence type="inferred from homology"/>
<evidence type="ECO:0000313" key="7">
    <source>
        <dbReference type="Proteomes" id="UP000550401"/>
    </source>
</evidence>
<dbReference type="PIRSF" id="PIRSF018296">
    <property type="entry name" value="Format_dh_formtn"/>
    <property type="match status" value="1"/>
</dbReference>
<dbReference type="InterPro" id="IPR056774">
    <property type="entry name" value="FdhE_N"/>
</dbReference>
<dbReference type="SUPFAM" id="SSF144020">
    <property type="entry name" value="FdhE-like"/>
    <property type="match status" value="1"/>
</dbReference>
<dbReference type="Pfam" id="PF04216">
    <property type="entry name" value="FdhE_N"/>
    <property type="match status" value="1"/>
</dbReference>
<accession>A0A839EXX6</accession>
<dbReference type="AlphaFoldDB" id="A0A839EXX6"/>
<name>A0A839EXX6_9GAMM</name>
<comment type="similarity">
    <text evidence="2">Belongs to the FdhE family.</text>
</comment>
<dbReference type="InterPro" id="IPR006452">
    <property type="entry name" value="Formate_DH_accessory"/>
</dbReference>
<dbReference type="Pfam" id="PF24860">
    <property type="entry name" value="FdhE_C"/>
    <property type="match status" value="1"/>
</dbReference>
<gene>
    <name evidence="2" type="primary">fdhE</name>
    <name evidence="6" type="ORF">FHW12_000773</name>
</gene>
<evidence type="ECO:0000256" key="1">
    <source>
        <dbReference type="ARBA" id="ARBA00022490"/>
    </source>
</evidence>
<dbReference type="Gene3D" id="3.90.1670.10">
    <property type="entry name" value="FdhE-like domain"/>
    <property type="match status" value="1"/>
</dbReference>
<dbReference type="EMBL" id="JACGXL010000001">
    <property type="protein sequence ID" value="MBA8886582.1"/>
    <property type="molecule type" value="Genomic_DNA"/>
</dbReference>
<feature type="domain" description="FdhE C-terminal" evidence="5">
    <location>
        <begin position="226"/>
        <end position="313"/>
    </location>
</feature>
<evidence type="ECO:0000259" key="3">
    <source>
        <dbReference type="Pfam" id="PF04216"/>
    </source>
</evidence>
<organism evidence="6 7">
    <name type="scientific">Dokdonella fugitiva</name>
    <dbReference type="NCBI Taxonomy" id="328517"/>
    <lineage>
        <taxon>Bacteria</taxon>
        <taxon>Pseudomonadati</taxon>
        <taxon>Pseudomonadota</taxon>
        <taxon>Gammaproteobacteria</taxon>
        <taxon>Lysobacterales</taxon>
        <taxon>Rhodanobacteraceae</taxon>
        <taxon>Dokdonella</taxon>
    </lineage>
</organism>
<dbReference type="GO" id="GO:0008199">
    <property type="term" value="F:ferric iron binding"/>
    <property type="evidence" value="ECO:0007669"/>
    <property type="project" value="TreeGrafter"/>
</dbReference>
<dbReference type="CDD" id="cd16341">
    <property type="entry name" value="FdhE"/>
    <property type="match status" value="1"/>
</dbReference>
<evidence type="ECO:0000259" key="4">
    <source>
        <dbReference type="Pfam" id="PF24859"/>
    </source>
</evidence>
<keyword evidence="7" id="KW-1185">Reference proteome</keyword>
<keyword evidence="1 2" id="KW-0963">Cytoplasm</keyword>
<protein>
    <recommendedName>
        <fullName evidence="2">Protein FdhE homolog</fullName>
    </recommendedName>
</protein>
<feature type="domain" description="FdhE central" evidence="4">
    <location>
        <begin position="187"/>
        <end position="225"/>
    </location>
</feature>
<dbReference type="Pfam" id="PF24859">
    <property type="entry name" value="FdhE_central"/>
    <property type="match status" value="1"/>
</dbReference>
<dbReference type="HAMAP" id="MF_00611">
    <property type="entry name" value="FdeH"/>
    <property type="match status" value="1"/>
</dbReference>
<dbReference type="InterPro" id="IPR056797">
    <property type="entry name" value="FdhE_central"/>
</dbReference>
<dbReference type="PANTHER" id="PTHR37689:SF1">
    <property type="entry name" value="PROTEIN FDHE"/>
    <property type="match status" value="1"/>
</dbReference>
<evidence type="ECO:0000259" key="5">
    <source>
        <dbReference type="Pfam" id="PF24860"/>
    </source>
</evidence>
<evidence type="ECO:0000313" key="6">
    <source>
        <dbReference type="EMBL" id="MBA8886582.1"/>
    </source>
</evidence>
<dbReference type="Proteomes" id="UP000550401">
    <property type="component" value="Unassembled WGS sequence"/>
</dbReference>
<reference evidence="6 7" key="1">
    <citation type="submission" date="2020-07" db="EMBL/GenBank/DDBJ databases">
        <title>Genomic Encyclopedia of Type Strains, Phase IV (KMG-V): Genome sequencing to study the core and pangenomes of soil and plant-associated prokaryotes.</title>
        <authorList>
            <person name="Whitman W."/>
        </authorList>
    </citation>
    <scope>NUCLEOTIDE SEQUENCE [LARGE SCALE GENOMIC DNA]</scope>
    <source>
        <strain evidence="6 7">RH2WT43</strain>
    </source>
</reference>
<comment type="caution">
    <text evidence="6">The sequence shown here is derived from an EMBL/GenBank/DDBJ whole genome shotgun (WGS) entry which is preliminary data.</text>
</comment>
<sequence>MPQRILEPGQIETAGQRATPRVRLPARDRVFARRAARLRERAMGHPLADYLRLLATVCDAQQRALVGFSASPPSAAQIARAREHAMPPLLASGGPREPHWHDVVHDIAGLLGAADGMPAAVGDLAARLRSAPAAWLEQQADALLAARAGAIDVAAAPIVMAALQVYFVASTAAFTAADVPLLDVRTVCPLCGSAPVASIVAAQGPHAGQRFLHCALCATEWHRVRVQCTHCGAGGKDIAYRTLARRDAVDDIAVADAEAVRAETCDACHAYRKILYEERDTAVEPVADDLASLALDLLLAQDGYHRASGNPLLWQGTGG</sequence>